<dbReference type="PRINTS" id="PR01541">
    <property type="entry name" value="GONADOLIBRNI"/>
</dbReference>
<dbReference type="GO" id="GO:0005183">
    <property type="term" value="F:gonadotropin hormone-releasing hormone activity"/>
    <property type="evidence" value="ECO:0007669"/>
    <property type="project" value="InterPro"/>
</dbReference>
<evidence type="ECO:0000256" key="4">
    <source>
        <dbReference type="ARBA" id="ARBA00022685"/>
    </source>
</evidence>
<proteinExistence type="inferred from homology"/>
<dbReference type="PANTHER" id="PTHR10522:SF5">
    <property type="entry name" value="PREPROGONADOTROPIN-RELEASING HORMONE 2"/>
    <property type="match status" value="1"/>
</dbReference>
<evidence type="ECO:0000313" key="11">
    <source>
        <dbReference type="EMBL" id="PIO39986.1"/>
    </source>
</evidence>
<evidence type="ECO:0000256" key="5">
    <source>
        <dbReference type="ARBA" id="ARBA00022702"/>
    </source>
</evidence>
<organism evidence="11 12">
    <name type="scientific">Aquarana catesbeiana</name>
    <name type="common">American bullfrog</name>
    <name type="synonym">Rana catesbeiana</name>
    <dbReference type="NCBI Taxonomy" id="8400"/>
    <lineage>
        <taxon>Eukaryota</taxon>
        <taxon>Metazoa</taxon>
        <taxon>Chordata</taxon>
        <taxon>Craniata</taxon>
        <taxon>Vertebrata</taxon>
        <taxon>Euteleostomi</taxon>
        <taxon>Amphibia</taxon>
        <taxon>Batrachia</taxon>
        <taxon>Anura</taxon>
        <taxon>Neobatrachia</taxon>
        <taxon>Ranoidea</taxon>
        <taxon>Ranidae</taxon>
        <taxon>Aquarana</taxon>
    </lineage>
</organism>
<evidence type="ECO:0000256" key="10">
    <source>
        <dbReference type="SAM" id="Phobius"/>
    </source>
</evidence>
<gene>
    <name evidence="11" type="ORF">AB205_0033040</name>
</gene>
<keyword evidence="12" id="KW-1185">Reference proteome</keyword>
<dbReference type="InterPro" id="IPR019792">
    <property type="entry name" value="Gonadoliberin"/>
</dbReference>
<accession>A0A2G9SIJ3</accession>
<name>A0A2G9SIJ3_AQUCT</name>
<dbReference type="InterPro" id="IPR002012">
    <property type="entry name" value="GnRH"/>
</dbReference>
<dbReference type="GO" id="GO:0005576">
    <property type="term" value="C:extracellular region"/>
    <property type="evidence" value="ECO:0007669"/>
    <property type="project" value="UniProtKB-SubCell"/>
</dbReference>
<keyword evidence="5 8" id="KW-0372">Hormone</keyword>
<dbReference type="EMBL" id="KV924068">
    <property type="protein sequence ID" value="PIO39986.1"/>
    <property type="molecule type" value="Genomic_DNA"/>
</dbReference>
<keyword evidence="4" id="KW-0165">Cleavage on pair of basic residues</keyword>
<keyword evidence="6 8" id="KW-0027">Amidation</keyword>
<keyword evidence="10" id="KW-0472">Membrane</keyword>
<keyword evidence="10" id="KW-1133">Transmembrane helix</keyword>
<evidence type="ECO:0000256" key="9">
    <source>
        <dbReference type="SAM" id="MobiDB-lite"/>
    </source>
</evidence>
<dbReference type="AlphaFoldDB" id="A0A2G9SIJ3"/>
<dbReference type="PANTHER" id="PTHR10522">
    <property type="entry name" value="GONADOLIBERIN"/>
    <property type="match status" value="1"/>
</dbReference>
<protein>
    <recommendedName>
        <fullName evidence="8">Progonadoliberin</fullName>
    </recommendedName>
    <component>
        <recommendedName>
            <fullName evidence="8">Gonadoliberin</fullName>
        </recommendedName>
        <alternativeName>
            <fullName evidence="8">Gonadotropin-releasing hormone</fullName>
            <shortName evidence="8">GnRH</shortName>
        </alternativeName>
        <alternativeName>
            <fullName evidence="8">Luliberin</fullName>
        </alternativeName>
        <alternativeName>
            <fullName evidence="8">Luteinizing hormone-releasing hormone</fullName>
            <shortName evidence="8">LH-RH</shortName>
        </alternativeName>
    </component>
    <component>
        <recommendedName>
            <fullName evidence="8">GnRH-associated peptide</fullName>
        </recommendedName>
        <alternativeName>
            <fullName evidence="8">GnRH-associated peptide</fullName>
        </alternativeName>
    </component>
</protein>
<feature type="transmembrane region" description="Helical" evidence="10">
    <location>
        <begin position="50"/>
        <end position="67"/>
    </location>
</feature>
<keyword evidence="7" id="KW-0873">Pyrrolidone carboxylic acid</keyword>
<evidence type="ECO:0000313" key="12">
    <source>
        <dbReference type="Proteomes" id="UP000228934"/>
    </source>
</evidence>
<evidence type="ECO:0000256" key="7">
    <source>
        <dbReference type="ARBA" id="ARBA00023283"/>
    </source>
</evidence>
<evidence type="ECO:0000256" key="6">
    <source>
        <dbReference type="ARBA" id="ARBA00022815"/>
    </source>
</evidence>
<evidence type="ECO:0000256" key="1">
    <source>
        <dbReference type="ARBA" id="ARBA00004613"/>
    </source>
</evidence>
<evidence type="ECO:0000256" key="8">
    <source>
        <dbReference type="RuleBase" id="RU000635"/>
    </source>
</evidence>
<comment type="function">
    <text evidence="8">Stimulates the secretion of gonadotropins.</text>
</comment>
<dbReference type="Proteomes" id="UP000228934">
    <property type="component" value="Unassembled WGS sequence"/>
</dbReference>
<reference evidence="12" key="1">
    <citation type="journal article" date="2017" name="Nat. Commun.">
        <title>The North American bullfrog draft genome provides insight into hormonal regulation of long noncoding RNA.</title>
        <authorList>
            <person name="Hammond S.A."/>
            <person name="Warren R.L."/>
            <person name="Vandervalk B.P."/>
            <person name="Kucuk E."/>
            <person name="Khan H."/>
            <person name="Gibb E.A."/>
            <person name="Pandoh P."/>
            <person name="Kirk H."/>
            <person name="Zhao Y."/>
            <person name="Jones M."/>
            <person name="Mungall A.J."/>
            <person name="Coope R."/>
            <person name="Pleasance S."/>
            <person name="Moore R.A."/>
            <person name="Holt R.A."/>
            <person name="Round J.M."/>
            <person name="Ohora S."/>
            <person name="Walle B.V."/>
            <person name="Veldhoen N."/>
            <person name="Helbing C.C."/>
            <person name="Birol I."/>
        </authorList>
    </citation>
    <scope>NUCLEOTIDE SEQUENCE [LARGE SCALE GENOMIC DNA]</scope>
</reference>
<dbReference type="Pfam" id="PF00446">
    <property type="entry name" value="GnRH"/>
    <property type="match status" value="1"/>
</dbReference>
<dbReference type="InterPro" id="IPR004079">
    <property type="entry name" value="Gonadoliberin_I_precursor"/>
</dbReference>
<feature type="region of interest" description="Disordered" evidence="9">
    <location>
        <begin position="1"/>
        <end position="47"/>
    </location>
</feature>
<comment type="similarity">
    <text evidence="2 8">Belongs to the GnRH family.</text>
</comment>
<keyword evidence="10" id="KW-0812">Transmembrane</keyword>
<keyword evidence="3" id="KW-0964">Secreted</keyword>
<comment type="subcellular location">
    <subcellularLocation>
        <location evidence="1 8">Secreted</location>
    </subcellularLocation>
</comment>
<dbReference type="PROSITE" id="PS00473">
    <property type="entry name" value="GNRH"/>
    <property type="match status" value="1"/>
</dbReference>
<dbReference type="OrthoDB" id="8716567at2759"/>
<feature type="non-terminal residue" evidence="11">
    <location>
        <position position="1"/>
    </location>
</feature>
<evidence type="ECO:0000256" key="3">
    <source>
        <dbReference type="ARBA" id="ARBA00022525"/>
    </source>
</evidence>
<evidence type="ECO:0000256" key="2">
    <source>
        <dbReference type="ARBA" id="ARBA00010968"/>
    </source>
</evidence>
<sequence>ETSKGTSVTRPDLSGETPFQQDSENGGGSTRGSRDSSASGADIAGPRDSMSRHVTVVLLLAIVLLLSSHMSHGQHWSYGLRPGGKREVESLQESYAEVPNEVSFTEPQHLECSIPQNRISLVRDALMNWLEGENARKKI</sequence>